<dbReference type="AlphaFoldDB" id="A0A4R7IYW9"/>
<dbReference type="EMBL" id="SOAW01000003">
    <property type="protein sequence ID" value="TDT29920.1"/>
    <property type="molecule type" value="Genomic_DNA"/>
</dbReference>
<keyword evidence="2" id="KW-0966">Cell projection</keyword>
<keyword evidence="2" id="KW-0282">Flagellum</keyword>
<keyword evidence="2" id="KW-0969">Cilium</keyword>
<gene>
    <name evidence="2" type="ORF">CLV29_2943</name>
</gene>
<dbReference type="InterPro" id="IPR050625">
    <property type="entry name" value="ParA/MinD_ATPase"/>
</dbReference>
<dbReference type="PANTHER" id="PTHR43384:SF14">
    <property type="entry name" value="ESX-1 SECRETION-ASSOCIATED PROTEIN ESPI"/>
    <property type="match status" value="1"/>
</dbReference>
<dbReference type="GO" id="GO:0016887">
    <property type="term" value="F:ATP hydrolysis activity"/>
    <property type="evidence" value="ECO:0007669"/>
    <property type="project" value="TreeGrafter"/>
</dbReference>
<dbReference type="GO" id="GO:0051782">
    <property type="term" value="P:negative regulation of cell division"/>
    <property type="evidence" value="ECO:0007669"/>
    <property type="project" value="TreeGrafter"/>
</dbReference>
<comment type="caution">
    <text evidence="2">The sequence shown here is derived from an EMBL/GenBank/DDBJ whole genome shotgun (WGS) entry which is preliminary data.</text>
</comment>
<feature type="region of interest" description="Disordered" evidence="1">
    <location>
        <begin position="1"/>
        <end position="221"/>
    </location>
</feature>
<dbReference type="RefSeq" id="WP_133755843.1">
    <property type="nucleotide sequence ID" value="NZ_SOAW01000003.1"/>
</dbReference>
<dbReference type="GO" id="GO:0009898">
    <property type="term" value="C:cytoplasmic side of plasma membrane"/>
    <property type="evidence" value="ECO:0007669"/>
    <property type="project" value="TreeGrafter"/>
</dbReference>
<dbReference type="GO" id="GO:0005524">
    <property type="term" value="F:ATP binding"/>
    <property type="evidence" value="ECO:0007669"/>
    <property type="project" value="TreeGrafter"/>
</dbReference>
<reference evidence="2 3" key="1">
    <citation type="submission" date="2019-03" db="EMBL/GenBank/DDBJ databases">
        <title>Genomic Encyclopedia of Archaeal and Bacterial Type Strains, Phase II (KMG-II): from individual species to whole genera.</title>
        <authorList>
            <person name="Goeker M."/>
        </authorList>
    </citation>
    <scope>NUCLEOTIDE SEQUENCE [LARGE SCALE GENOMIC DNA]</scope>
    <source>
        <strain evidence="2 3">DSM 24323</strain>
    </source>
</reference>
<dbReference type="Gene3D" id="3.40.50.300">
    <property type="entry name" value="P-loop containing nucleotide triphosphate hydrolases"/>
    <property type="match status" value="1"/>
</dbReference>
<proteinExistence type="predicted"/>
<dbReference type="GO" id="GO:0005829">
    <property type="term" value="C:cytosol"/>
    <property type="evidence" value="ECO:0007669"/>
    <property type="project" value="TreeGrafter"/>
</dbReference>
<evidence type="ECO:0000256" key="1">
    <source>
        <dbReference type="SAM" id="MobiDB-lite"/>
    </source>
</evidence>
<keyword evidence="3" id="KW-1185">Reference proteome</keyword>
<protein>
    <submittedName>
        <fullName evidence="2">MinD-like ATPase involved in chromosome partitioning or flagellar assembly</fullName>
    </submittedName>
</protein>
<feature type="compositionally biased region" description="Low complexity" evidence="1">
    <location>
        <begin position="15"/>
        <end position="28"/>
    </location>
</feature>
<feature type="compositionally biased region" description="Low complexity" evidence="1">
    <location>
        <begin position="55"/>
        <end position="67"/>
    </location>
</feature>
<evidence type="ECO:0000313" key="3">
    <source>
        <dbReference type="Proteomes" id="UP000295371"/>
    </source>
</evidence>
<dbReference type="OrthoDB" id="4640801at2"/>
<feature type="compositionally biased region" description="Polar residues" evidence="1">
    <location>
        <begin position="148"/>
        <end position="179"/>
    </location>
</feature>
<accession>A0A4R7IYW9</accession>
<feature type="compositionally biased region" description="Low complexity" evidence="1">
    <location>
        <begin position="111"/>
        <end position="125"/>
    </location>
</feature>
<sequence length="535" mass="57919">MTEPDSPHPRRSWPSDDPGQPDGPGSTPQRGLAWPVLPQDSYPSSQPTPSRPESPARGLPADAAAAEGRLDPDATHIADPAAVRQQPGPYGVPPQAGTAPGGFSRPGPDTAQAPAPHPGSAGAAPENRPWTGPQAPPPFLPAGPQQGWANPSQQPREATPSSPFSQSGGRSAPEQQQPQGIGARLRKLFGGRRAEEAERRAREEEARAREEARRADQEAAERAERERVERLAAEEAEQKRAQVEAVKARRHKLIDTPVRHHLVTVSSLKGGVTKTTVVLALGTAMALHRRDLVLAIDGNAHRGTLAGRLGEETSLTVRDLVATPGEVTTATDFRRFTSQAESRFEVLASESNPLQAQGFSAEEYSTALRIAKTFRSVILTDTGTDLTLPLMTEVYQNTDTLVVPATTAYDGAVLAWETLDWWEDQADPELVRNAIVPVTQIEPLALPLDLANVDADRLAELREEYLVKQAARRQEILDRFGPRVGEVIFVPYDPSLRAGGMFDWQGLSPESQEAYEKVAEAVARRFAREEAEPGA</sequence>
<feature type="compositionally biased region" description="Basic and acidic residues" evidence="1">
    <location>
        <begin position="192"/>
        <end position="221"/>
    </location>
</feature>
<evidence type="ECO:0000313" key="2">
    <source>
        <dbReference type="EMBL" id="TDT29920.1"/>
    </source>
</evidence>
<dbReference type="PANTHER" id="PTHR43384">
    <property type="entry name" value="SEPTUM SITE-DETERMINING PROTEIN MIND HOMOLOG, CHLOROPLASTIC-RELATED"/>
    <property type="match status" value="1"/>
</dbReference>
<dbReference type="InterPro" id="IPR027417">
    <property type="entry name" value="P-loop_NTPase"/>
</dbReference>
<organism evidence="2 3">
    <name type="scientific">Naumannella halotolerans</name>
    <dbReference type="NCBI Taxonomy" id="993414"/>
    <lineage>
        <taxon>Bacteria</taxon>
        <taxon>Bacillati</taxon>
        <taxon>Actinomycetota</taxon>
        <taxon>Actinomycetes</taxon>
        <taxon>Propionibacteriales</taxon>
        <taxon>Propionibacteriaceae</taxon>
        <taxon>Naumannella</taxon>
    </lineage>
</organism>
<dbReference type="SUPFAM" id="SSF52540">
    <property type="entry name" value="P-loop containing nucleoside triphosphate hydrolases"/>
    <property type="match status" value="1"/>
</dbReference>
<name>A0A4R7IYW9_9ACTN</name>
<dbReference type="Proteomes" id="UP000295371">
    <property type="component" value="Unassembled WGS sequence"/>
</dbReference>